<gene>
    <name evidence="1" type="ORF">HMPREF3192_00875</name>
</gene>
<sequence length="67" mass="7607">MFFEKDEEEIDMQETMKKTKSNGVMTQQEYSSWIAALMKKTFLTKNEVGKTSKTSSSVSVLLITGFS</sequence>
<evidence type="ECO:0000313" key="2">
    <source>
        <dbReference type="Proteomes" id="UP000070675"/>
    </source>
</evidence>
<evidence type="ECO:0000313" key="1">
    <source>
        <dbReference type="EMBL" id="KXB34436.1"/>
    </source>
</evidence>
<dbReference type="Proteomes" id="UP000070675">
    <property type="component" value="Unassembled WGS sequence"/>
</dbReference>
<dbReference type="PATRIC" id="fig|1393034.3.peg.845"/>
<comment type="caution">
    <text evidence="1">The sequence shown here is derived from an EMBL/GenBank/DDBJ whole genome shotgun (WGS) entry which is preliminary data.</text>
</comment>
<protein>
    <submittedName>
        <fullName evidence="1">Uncharacterized protein</fullName>
    </submittedName>
</protein>
<dbReference type="AlphaFoldDB" id="A0A133XU33"/>
<keyword evidence="2" id="KW-1185">Reference proteome</keyword>
<accession>A0A133XU33</accession>
<dbReference type="EMBL" id="LSCR01000015">
    <property type="protein sequence ID" value="KXB34436.1"/>
    <property type="molecule type" value="Genomic_DNA"/>
</dbReference>
<organism evidence="1 2">
    <name type="scientific">Atopobium deltae</name>
    <dbReference type="NCBI Taxonomy" id="1393034"/>
    <lineage>
        <taxon>Bacteria</taxon>
        <taxon>Bacillati</taxon>
        <taxon>Actinomycetota</taxon>
        <taxon>Coriobacteriia</taxon>
        <taxon>Coriobacteriales</taxon>
        <taxon>Atopobiaceae</taxon>
        <taxon>Atopobium</taxon>
    </lineage>
</organism>
<reference evidence="2" key="1">
    <citation type="submission" date="2016-01" db="EMBL/GenBank/DDBJ databases">
        <authorList>
            <person name="Mitreva M."/>
            <person name="Pepin K.H."/>
            <person name="Mihindukulasuriya K.A."/>
            <person name="Fulton R."/>
            <person name="Fronick C."/>
            <person name="O'Laughlin M."/>
            <person name="Miner T."/>
            <person name="Herter B."/>
            <person name="Rosa B.A."/>
            <person name="Cordes M."/>
            <person name="Tomlinson C."/>
            <person name="Wollam A."/>
            <person name="Palsikar V.B."/>
            <person name="Mardis E.R."/>
            <person name="Wilson R.K."/>
        </authorList>
    </citation>
    <scope>NUCLEOTIDE SEQUENCE [LARGE SCALE GENOMIC DNA]</scope>
    <source>
        <strain evidence="2">DNF00019</strain>
    </source>
</reference>
<name>A0A133XU33_9ACTN</name>
<proteinExistence type="predicted"/>
<dbReference type="STRING" id="1393034.HMPREF3192_00875"/>